<reference evidence="3" key="1">
    <citation type="submission" date="2023-02" db="EMBL/GenBank/DDBJ databases">
        <title>Tahibacter soli sp. nov. isolated from soil.</title>
        <authorList>
            <person name="Baek J.H."/>
            <person name="Lee J.K."/>
            <person name="Choi D.G."/>
            <person name="Jeon C.O."/>
        </authorList>
    </citation>
    <scope>NUCLEOTIDE SEQUENCE</scope>
    <source>
        <strain evidence="3">BL</strain>
    </source>
</reference>
<comment type="caution">
    <text evidence="3">The sequence shown here is derived from an EMBL/GenBank/DDBJ whole genome shotgun (WGS) entry which is preliminary data.</text>
</comment>
<feature type="transmembrane region" description="Helical" evidence="2">
    <location>
        <begin position="367"/>
        <end position="387"/>
    </location>
</feature>
<feature type="region of interest" description="Disordered" evidence="1">
    <location>
        <begin position="556"/>
        <end position="579"/>
    </location>
</feature>
<feature type="transmembrane region" description="Helical" evidence="2">
    <location>
        <begin position="342"/>
        <end position="360"/>
    </location>
</feature>
<feature type="compositionally biased region" description="Low complexity" evidence="1">
    <location>
        <begin position="559"/>
        <end position="573"/>
    </location>
</feature>
<feature type="transmembrane region" description="Helical" evidence="2">
    <location>
        <begin position="207"/>
        <end position="223"/>
    </location>
</feature>
<accession>A0A9X3YLK3</accession>
<keyword evidence="4" id="KW-1185">Reference proteome</keyword>
<dbReference type="RefSeq" id="WP_263544060.1">
    <property type="nucleotide sequence ID" value="NZ_JAOVZO020000018.1"/>
</dbReference>
<evidence type="ECO:0000256" key="1">
    <source>
        <dbReference type="SAM" id="MobiDB-lite"/>
    </source>
</evidence>
<feature type="transmembrane region" description="Helical" evidence="2">
    <location>
        <begin position="301"/>
        <end position="322"/>
    </location>
</feature>
<feature type="transmembrane region" description="Helical" evidence="2">
    <location>
        <begin position="267"/>
        <end position="289"/>
    </location>
</feature>
<dbReference type="EMBL" id="JAOVZO020000018">
    <property type="protein sequence ID" value="MDC8014497.1"/>
    <property type="molecule type" value="Genomic_DNA"/>
</dbReference>
<name>A0A9X3YLK3_9GAMM</name>
<protein>
    <submittedName>
        <fullName evidence="3">Uncharacterized protein</fullName>
    </submittedName>
</protein>
<gene>
    <name evidence="3" type="ORF">OD750_018285</name>
</gene>
<dbReference type="PANTHER" id="PTHR44216:SF3">
    <property type="entry name" value="PROTEIN O-MANNOSYL-TRANSFERASE TMTC2"/>
    <property type="match status" value="1"/>
</dbReference>
<dbReference type="InterPro" id="IPR052384">
    <property type="entry name" value="TMTC_O-mannosyltransferase"/>
</dbReference>
<feature type="transmembrane region" description="Helical" evidence="2">
    <location>
        <begin position="115"/>
        <end position="137"/>
    </location>
</feature>
<organism evidence="3 4">
    <name type="scientific">Tahibacter soli</name>
    <dbReference type="NCBI Taxonomy" id="2983605"/>
    <lineage>
        <taxon>Bacteria</taxon>
        <taxon>Pseudomonadati</taxon>
        <taxon>Pseudomonadota</taxon>
        <taxon>Gammaproteobacteria</taxon>
        <taxon>Lysobacterales</taxon>
        <taxon>Rhodanobacteraceae</taxon>
        <taxon>Tahibacter</taxon>
    </lineage>
</organism>
<keyword evidence="2" id="KW-0472">Membrane</keyword>
<evidence type="ECO:0000313" key="3">
    <source>
        <dbReference type="EMBL" id="MDC8014497.1"/>
    </source>
</evidence>
<feature type="transmembrane region" description="Helical" evidence="2">
    <location>
        <begin position="85"/>
        <end position="103"/>
    </location>
</feature>
<dbReference type="Proteomes" id="UP001139971">
    <property type="component" value="Unassembled WGS sequence"/>
</dbReference>
<dbReference type="PANTHER" id="PTHR44216">
    <property type="entry name" value="PROTEIN O-MANNOSYL-TRANSFERASE TMTC2"/>
    <property type="match status" value="1"/>
</dbReference>
<keyword evidence="2" id="KW-0812">Transmembrane</keyword>
<sequence>MPDARLARLLPPLLLAGAVALVHAPALDAYFLLDDYVMLAFARLLDTPWPIFAQDSMPGGGGFYYRPLTLLVWWLTAQAGAVTPWWQHACNAALHVGVAWMLYAVIRGCNVGRAAALAGAALYALHPIGIGATAWLSDRFDLVAAFMGLAALRFGQRHAVDAPRTPYAALALACLLGAMFAKEIGLAFAPALALMWALAPWPLRRRALAVAAVGVATVAWYLWRGYVLPDDREYTLYTPGALPALIRDGLVKYFAGFATIGGFGARLSYAASLCAGAAAAFALGAVAFGARAALPAWRERWPALAVAFALVAAPALVQAPGLDMMQFFIAPDTGAFDVVYKMRFYYVGALGMAMLAAIAVDAAARNAASRVVLAAVLPLVVAVYAFASHRLAAQLRDFANGTPKALAEGAARAIDRLALDGDAPCHVFLLDVTDPHGAWPGFTDSIVKAVATSPARLFGCTFETDVTPWMHNLPAAAPVARFAPLVPLAENGRLVRTLEIGNLAFRYFNLTPDIDPASVPGAHYLAWNGAAFDDVTADVVAGRRAVRFRCVRTPDQCESSTATPPSAASTPHPASDRTR</sequence>
<keyword evidence="2" id="KW-1133">Transmembrane helix</keyword>
<dbReference type="AlphaFoldDB" id="A0A9X3YLK3"/>
<feature type="transmembrane region" description="Helical" evidence="2">
    <location>
        <begin position="12"/>
        <end position="33"/>
    </location>
</feature>
<evidence type="ECO:0000313" key="4">
    <source>
        <dbReference type="Proteomes" id="UP001139971"/>
    </source>
</evidence>
<feature type="transmembrane region" description="Helical" evidence="2">
    <location>
        <begin position="167"/>
        <end position="195"/>
    </location>
</feature>
<proteinExistence type="predicted"/>
<evidence type="ECO:0000256" key="2">
    <source>
        <dbReference type="SAM" id="Phobius"/>
    </source>
</evidence>